<dbReference type="InterPro" id="IPR036281">
    <property type="entry name" value="SinR/SinI_dimer_dom_sf"/>
</dbReference>
<dbReference type="GO" id="GO:0006355">
    <property type="term" value="P:regulation of DNA-templated transcription"/>
    <property type="evidence" value="ECO:0007669"/>
    <property type="project" value="InterPro"/>
</dbReference>
<protein>
    <submittedName>
        <fullName evidence="2">Anti-repressor SinI</fullName>
    </submittedName>
</protein>
<sequence length="45" mass="5407">MAVNEEMDKEWIDLMKEAKDLGLTISEIYDFFAHKQIPELYIMKE</sequence>
<gene>
    <name evidence="2" type="ORF">SAMN04487936_108137</name>
</gene>
<proteinExistence type="predicted"/>
<dbReference type="OrthoDB" id="2913333at2"/>
<dbReference type="InterPro" id="IPR010981">
    <property type="entry name" value="SinR/SinI_dimer_dom"/>
</dbReference>
<dbReference type="SUPFAM" id="SSF47406">
    <property type="entry name" value="SinR repressor dimerisation domain-like"/>
    <property type="match status" value="1"/>
</dbReference>
<dbReference type="PROSITE" id="PS51500">
    <property type="entry name" value="SIN"/>
    <property type="match status" value="1"/>
</dbReference>
<dbReference type="GO" id="GO:0046983">
    <property type="term" value="F:protein dimerization activity"/>
    <property type="evidence" value="ECO:0007669"/>
    <property type="project" value="InterPro"/>
</dbReference>
<dbReference type="Pfam" id="PF08671">
    <property type="entry name" value="SinI"/>
    <property type="match status" value="1"/>
</dbReference>
<feature type="domain" description="Sin" evidence="1">
    <location>
        <begin position="1"/>
        <end position="36"/>
    </location>
</feature>
<organism evidence="2 3">
    <name type="scientific">Halobacillus dabanensis</name>
    <dbReference type="NCBI Taxonomy" id="240302"/>
    <lineage>
        <taxon>Bacteria</taxon>
        <taxon>Bacillati</taxon>
        <taxon>Bacillota</taxon>
        <taxon>Bacilli</taxon>
        <taxon>Bacillales</taxon>
        <taxon>Bacillaceae</taxon>
        <taxon>Halobacillus</taxon>
    </lineage>
</organism>
<dbReference type="AlphaFoldDB" id="A0A1I3XDD7"/>
<evidence type="ECO:0000313" key="2">
    <source>
        <dbReference type="EMBL" id="SFK17558.1"/>
    </source>
</evidence>
<dbReference type="RefSeq" id="WP_083412800.1">
    <property type="nucleotide sequence ID" value="NZ_FOSB01000008.1"/>
</dbReference>
<accession>A0A1I3XDD7</accession>
<reference evidence="3" key="1">
    <citation type="submission" date="2016-10" db="EMBL/GenBank/DDBJ databases">
        <authorList>
            <person name="Varghese N."/>
            <person name="Submissions S."/>
        </authorList>
    </citation>
    <scope>NUCLEOTIDE SEQUENCE [LARGE SCALE GENOMIC DNA]</scope>
    <source>
        <strain evidence="3">CGMCC 1.3704</strain>
    </source>
</reference>
<evidence type="ECO:0000313" key="3">
    <source>
        <dbReference type="Proteomes" id="UP000183557"/>
    </source>
</evidence>
<name>A0A1I3XDD7_HALDA</name>
<evidence type="ECO:0000259" key="1">
    <source>
        <dbReference type="PROSITE" id="PS51500"/>
    </source>
</evidence>
<keyword evidence="3" id="KW-1185">Reference proteome</keyword>
<dbReference type="EMBL" id="FOSB01000008">
    <property type="protein sequence ID" value="SFK17558.1"/>
    <property type="molecule type" value="Genomic_DNA"/>
</dbReference>
<dbReference type="Proteomes" id="UP000183557">
    <property type="component" value="Unassembled WGS sequence"/>
</dbReference>